<proteinExistence type="predicted"/>
<evidence type="ECO:0000313" key="2">
    <source>
        <dbReference type="EMBL" id="KAJ8733648.1"/>
    </source>
</evidence>
<gene>
    <name evidence="2" type="ORF">PYW07_014199</name>
</gene>
<dbReference type="EMBL" id="JARGEI010000003">
    <property type="protein sequence ID" value="KAJ8733648.1"/>
    <property type="molecule type" value="Genomic_DNA"/>
</dbReference>
<protein>
    <submittedName>
        <fullName evidence="2">Uncharacterized protein</fullName>
    </submittedName>
</protein>
<feature type="compositionally biased region" description="Basic and acidic residues" evidence="1">
    <location>
        <begin position="61"/>
        <end position="75"/>
    </location>
</feature>
<accession>A0AAD7Z058</accession>
<reference evidence="2" key="1">
    <citation type="submission" date="2023-03" db="EMBL/GenBank/DDBJ databases">
        <title>Chromosome-level genomes of two armyworms, Mythimna separata and Mythimna loreyi, provide insights into the biosynthesis and reception of sex pheromones.</title>
        <authorList>
            <person name="Zhao H."/>
        </authorList>
    </citation>
    <scope>NUCLEOTIDE SEQUENCE</scope>
    <source>
        <strain evidence="2">BeijingLab</strain>
        <tissue evidence="2">Pupa</tissue>
    </source>
</reference>
<evidence type="ECO:0000313" key="3">
    <source>
        <dbReference type="Proteomes" id="UP001231518"/>
    </source>
</evidence>
<evidence type="ECO:0000256" key="1">
    <source>
        <dbReference type="SAM" id="MobiDB-lite"/>
    </source>
</evidence>
<feature type="region of interest" description="Disordered" evidence="1">
    <location>
        <begin position="61"/>
        <end position="89"/>
    </location>
</feature>
<dbReference type="AlphaFoldDB" id="A0AAD7Z058"/>
<name>A0AAD7Z058_MYTSE</name>
<organism evidence="2 3">
    <name type="scientific">Mythimna separata</name>
    <name type="common">Oriental armyworm</name>
    <name type="synonym">Pseudaletia separata</name>
    <dbReference type="NCBI Taxonomy" id="271217"/>
    <lineage>
        <taxon>Eukaryota</taxon>
        <taxon>Metazoa</taxon>
        <taxon>Ecdysozoa</taxon>
        <taxon>Arthropoda</taxon>
        <taxon>Hexapoda</taxon>
        <taxon>Insecta</taxon>
        <taxon>Pterygota</taxon>
        <taxon>Neoptera</taxon>
        <taxon>Endopterygota</taxon>
        <taxon>Lepidoptera</taxon>
        <taxon>Glossata</taxon>
        <taxon>Ditrysia</taxon>
        <taxon>Noctuoidea</taxon>
        <taxon>Noctuidae</taxon>
        <taxon>Noctuinae</taxon>
        <taxon>Hadenini</taxon>
        <taxon>Mythimna</taxon>
    </lineage>
</organism>
<keyword evidence="3" id="KW-1185">Reference proteome</keyword>
<dbReference type="Proteomes" id="UP001231518">
    <property type="component" value="Chromosome 5"/>
</dbReference>
<sequence>MVVHLFVTNNFYGYIMCRPMEYVGRRCTNMVVLEASSRGRPRKRSWLEVVKSDMRANGVTEKDVENGESSIERRTLANPGLTPGGRNRASGVKGLFPAKAVMGLWMTSNG</sequence>
<comment type="caution">
    <text evidence="2">The sequence shown here is derived from an EMBL/GenBank/DDBJ whole genome shotgun (WGS) entry which is preliminary data.</text>
</comment>